<gene>
    <name evidence="1" type="ORF">ZOD2009_20407</name>
</gene>
<evidence type="ECO:0000313" key="2">
    <source>
        <dbReference type="Proteomes" id="UP000003751"/>
    </source>
</evidence>
<name>E7QZ74_HALPU</name>
<sequence>MTAQLNKNAYDSQFDVEMTADLDDDTLGPAKMCIITCLITGI</sequence>
<dbReference type="EMBL" id="AEMG01000029">
    <property type="protein sequence ID" value="EFW89995.1"/>
    <property type="molecule type" value="Genomic_DNA"/>
</dbReference>
<dbReference type="PATRIC" id="fig|797209.4.peg.3994"/>
<evidence type="ECO:0000313" key="1">
    <source>
        <dbReference type="EMBL" id="EFW89995.1"/>
    </source>
</evidence>
<proteinExistence type="predicted"/>
<dbReference type="AlphaFoldDB" id="E7QZ74"/>
<dbReference type="Proteomes" id="UP000003751">
    <property type="component" value="Unassembled WGS sequence"/>
</dbReference>
<accession>E7QZ74</accession>
<comment type="caution">
    <text evidence="1">The sequence shown here is derived from an EMBL/GenBank/DDBJ whole genome shotgun (WGS) entry which is preliminary data.</text>
</comment>
<protein>
    <submittedName>
        <fullName evidence="1">Uncharacterized protein</fullName>
    </submittedName>
</protein>
<reference evidence="1 2" key="1">
    <citation type="journal article" date="2014" name="ISME J.">
        <title>Trehalose/2-sulfotrehalose biosynthesis and glycine-betaine uptake are widely spread mechanisms for osmoadaptation in the Halobacteriales.</title>
        <authorList>
            <person name="Youssef N.H."/>
            <person name="Savage-Ashlock K.N."/>
            <person name="McCully A.L."/>
            <person name="Luedtke B."/>
            <person name="Shaw E.I."/>
            <person name="Hoff W.D."/>
            <person name="Elshahed M.S."/>
        </authorList>
    </citation>
    <scope>NUCLEOTIDE SEQUENCE [LARGE SCALE GENOMIC DNA]</scope>
    <source>
        <strain evidence="1 2">DX253</strain>
    </source>
</reference>
<organism evidence="1 2">
    <name type="scientific">Haladaptatus paucihalophilus DX253</name>
    <dbReference type="NCBI Taxonomy" id="797209"/>
    <lineage>
        <taxon>Archaea</taxon>
        <taxon>Methanobacteriati</taxon>
        <taxon>Methanobacteriota</taxon>
        <taxon>Stenosarchaea group</taxon>
        <taxon>Halobacteria</taxon>
        <taxon>Halobacteriales</taxon>
        <taxon>Haladaptataceae</taxon>
        <taxon>Haladaptatus</taxon>
    </lineage>
</organism>